<accession>A0A0G1NPV1</accession>
<proteinExistence type="inferred from homology"/>
<dbReference type="InterPro" id="IPR000307">
    <property type="entry name" value="Ribosomal_bS16"/>
</dbReference>
<sequence length="105" mass="12055">MLKIRFQRIGRKNDPSFRAVLTDSKNSTKSGRFLEILGTYNPRGKEGAKRMLNTERIKYWISQGAKPSDTMHNFLVHDKTISGKKVNVLPKKKPTVKRKELKAAK</sequence>
<dbReference type="PANTHER" id="PTHR12919:SF20">
    <property type="entry name" value="SMALL RIBOSOMAL SUBUNIT PROTEIN BS16M"/>
    <property type="match status" value="1"/>
</dbReference>
<dbReference type="EMBL" id="LCLS01000002">
    <property type="protein sequence ID" value="KKU22456.1"/>
    <property type="molecule type" value="Genomic_DNA"/>
</dbReference>
<evidence type="ECO:0000313" key="5">
    <source>
        <dbReference type="Proteomes" id="UP000034107"/>
    </source>
</evidence>
<name>A0A0G1NPV1_9BACT</name>
<evidence type="ECO:0000313" key="4">
    <source>
        <dbReference type="EMBL" id="KKU22456.1"/>
    </source>
</evidence>
<reference evidence="4 5" key="1">
    <citation type="journal article" date="2015" name="Nature">
        <title>rRNA introns, odd ribosomes, and small enigmatic genomes across a large radiation of phyla.</title>
        <authorList>
            <person name="Brown C.T."/>
            <person name="Hug L.A."/>
            <person name="Thomas B.C."/>
            <person name="Sharon I."/>
            <person name="Castelle C.J."/>
            <person name="Singh A."/>
            <person name="Wilkins M.J."/>
            <person name="Williams K.H."/>
            <person name="Banfield J.F."/>
        </authorList>
    </citation>
    <scope>NUCLEOTIDE SEQUENCE [LARGE SCALE GENOMIC DNA]</scope>
</reference>
<dbReference type="AlphaFoldDB" id="A0A0G1NPV1"/>
<evidence type="ECO:0000256" key="2">
    <source>
        <dbReference type="ARBA" id="ARBA00023274"/>
    </source>
</evidence>
<dbReference type="NCBIfam" id="TIGR00002">
    <property type="entry name" value="S16"/>
    <property type="match status" value="1"/>
</dbReference>
<dbReference type="GO" id="GO:0015935">
    <property type="term" value="C:small ribosomal subunit"/>
    <property type="evidence" value="ECO:0007669"/>
    <property type="project" value="TreeGrafter"/>
</dbReference>
<dbReference type="Gene3D" id="3.30.1320.10">
    <property type="match status" value="1"/>
</dbReference>
<dbReference type="GO" id="GO:0006412">
    <property type="term" value="P:translation"/>
    <property type="evidence" value="ECO:0007669"/>
    <property type="project" value="UniProtKB-UniRule"/>
</dbReference>
<dbReference type="Pfam" id="PF00886">
    <property type="entry name" value="Ribosomal_S16"/>
    <property type="match status" value="1"/>
</dbReference>
<dbReference type="InterPro" id="IPR023803">
    <property type="entry name" value="Ribosomal_bS16_dom_sf"/>
</dbReference>
<dbReference type="GO" id="GO:0005737">
    <property type="term" value="C:cytoplasm"/>
    <property type="evidence" value="ECO:0007669"/>
    <property type="project" value="UniProtKB-ARBA"/>
</dbReference>
<dbReference type="SUPFAM" id="SSF54565">
    <property type="entry name" value="Ribosomal protein S16"/>
    <property type="match status" value="1"/>
</dbReference>
<evidence type="ECO:0000256" key="1">
    <source>
        <dbReference type="ARBA" id="ARBA00022980"/>
    </source>
</evidence>
<evidence type="ECO:0000256" key="3">
    <source>
        <dbReference type="HAMAP-Rule" id="MF_00385"/>
    </source>
</evidence>
<comment type="caution">
    <text evidence="4">The sequence shown here is derived from an EMBL/GenBank/DDBJ whole genome shotgun (WGS) entry which is preliminary data.</text>
</comment>
<dbReference type="GO" id="GO:0003735">
    <property type="term" value="F:structural constituent of ribosome"/>
    <property type="evidence" value="ECO:0007669"/>
    <property type="project" value="InterPro"/>
</dbReference>
<protein>
    <recommendedName>
        <fullName evidence="3">Small ribosomal subunit protein bS16</fullName>
    </recommendedName>
</protein>
<dbReference type="Proteomes" id="UP000034107">
    <property type="component" value="Unassembled WGS sequence"/>
</dbReference>
<organism evidence="4 5">
    <name type="scientific">Candidatus Nomurabacteria bacterium GW2011_GWA1_46_11</name>
    <dbReference type="NCBI Taxonomy" id="1618732"/>
    <lineage>
        <taxon>Bacteria</taxon>
        <taxon>Candidatus Nomuraibacteriota</taxon>
    </lineage>
</organism>
<dbReference type="PANTHER" id="PTHR12919">
    <property type="entry name" value="30S RIBOSOMAL PROTEIN S16"/>
    <property type="match status" value="1"/>
</dbReference>
<keyword evidence="1 3" id="KW-0689">Ribosomal protein</keyword>
<dbReference type="HAMAP" id="MF_00385">
    <property type="entry name" value="Ribosomal_bS16"/>
    <property type="match status" value="1"/>
</dbReference>
<comment type="similarity">
    <text evidence="3">Belongs to the bacterial ribosomal protein bS16 family.</text>
</comment>
<gene>
    <name evidence="3" type="primary">rpsP</name>
    <name evidence="4" type="ORF">UX31_C0002G0029</name>
</gene>
<keyword evidence="2 3" id="KW-0687">Ribonucleoprotein</keyword>